<feature type="transmembrane region" description="Helical" evidence="1">
    <location>
        <begin position="192"/>
        <end position="209"/>
    </location>
</feature>
<dbReference type="AlphaFoldDB" id="A0A2T0WAF0"/>
<protein>
    <submittedName>
        <fullName evidence="3">Uncharacterized protein</fullName>
    </submittedName>
</protein>
<proteinExistence type="predicted"/>
<evidence type="ECO:0000256" key="2">
    <source>
        <dbReference type="SAM" id="SignalP"/>
    </source>
</evidence>
<keyword evidence="1" id="KW-1133">Transmembrane helix</keyword>
<keyword evidence="4" id="KW-1185">Reference proteome</keyword>
<reference evidence="3 4" key="1">
    <citation type="submission" date="2018-03" db="EMBL/GenBank/DDBJ databases">
        <title>Genomic Encyclopedia of Archaeal and Bacterial Type Strains, Phase II (KMG-II): from individual species to whole genera.</title>
        <authorList>
            <person name="Goeker M."/>
        </authorList>
    </citation>
    <scope>NUCLEOTIDE SEQUENCE [LARGE SCALE GENOMIC DNA]</scope>
    <source>
        <strain evidence="3 4">DSM 13175</strain>
    </source>
</reference>
<gene>
    <name evidence="3" type="ORF">CLV38_10329</name>
</gene>
<dbReference type="Proteomes" id="UP000238205">
    <property type="component" value="Unassembled WGS sequence"/>
</dbReference>
<keyword evidence="2" id="KW-0732">Signal</keyword>
<name>A0A2T0WAF0_9LACT</name>
<keyword evidence="1" id="KW-0472">Membrane</keyword>
<dbReference type="EMBL" id="PVTO01000003">
    <property type="protein sequence ID" value="PRY83606.1"/>
    <property type="molecule type" value="Genomic_DNA"/>
</dbReference>
<sequence>MKKLSVVLVALLIAFAGSGTVYANETEENDGTVEGLYNNWETNGYPDNVGYVVMHEDQETFIIGLVENDDVAQDEILSQIPESDNVAFEEATYSYNELLAVHGEVGELVRDDETPVYSAGMGFRVVDGEVTGFGESGNEIRVTVGVEPEFADEYADQLEAEYGDRVHIEAEGQPVTTMDAEESDPMPNSNQWIYLMLIGLASVFAVWLLKSRGVIFSRKSAGGEVITESRQLSKNEIEDAVKESSIEPDDKLFQKIMKKTVSNK</sequence>
<feature type="signal peptide" evidence="2">
    <location>
        <begin position="1"/>
        <end position="23"/>
    </location>
</feature>
<comment type="caution">
    <text evidence="3">The sequence shown here is derived from an EMBL/GenBank/DDBJ whole genome shotgun (WGS) entry which is preliminary data.</text>
</comment>
<evidence type="ECO:0000256" key="1">
    <source>
        <dbReference type="SAM" id="Phobius"/>
    </source>
</evidence>
<organism evidence="3 4">
    <name type="scientific">Alkalibacterium olivapovliticus</name>
    <dbReference type="NCBI Taxonomy" id="99907"/>
    <lineage>
        <taxon>Bacteria</taxon>
        <taxon>Bacillati</taxon>
        <taxon>Bacillota</taxon>
        <taxon>Bacilli</taxon>
        <taxon>Lactobacillales</taxon>
        <taxon>Carnobacteriaceae</taxon>
        <taxon>Alkalibacterium</taxon>
    </lineage>
</organism>
<accession>A0A2T0WAF0</accession>
<feature type="chain" id="PRO_5015665477" evidence="2">
    <location>
        <begin position="24"/>
        <end position="264"/>
    </location>
</feature>
<keyword evidence="1" id="KW-0812">Transmembrane</keyword>
<evidence type="ECO:0000313" key="3">
    <source>
        <dbReference type="EMBL" id="PRY83606.1"/>
    </source>
</evidence>
<evidence type="ECO:0000313" key="4">
    <source>
        <dbReference type="Proteomes" id="UP000238205"/>
    </source>
</evidence>
<dbReference type="RefSeq" id="WP_106190898.1">
    <property type="nucleotide sequence ID" value="NZ_PVTO01000003.1"/>
</dbReference>